<evidence type="ECO:0000313" key="6">
    <source>
        <dbReference type="EMBL" id="QCC86415.1"/>
    </source>
</evidence>
<feature type="domain" description="HTH lysR-type" evidence="5">
    <location>
        <begin position="24"/>
        <end position="82"/>
    </location>
</feature>
<dbReference type="Proteomes" id="UP000297065">
    <property type="component" value="Chromosome"/>
</dbReference>
<dbReference type="InterPro" id="IPR050176">
    <property type="entry name" value="LTTR"/>
</dbReference>
<dbReference type="EMBL" id="CP036295">
    <property type="protein sequence ID" value="QCC86415.1"/>
    <property type="molecule type" value="Genomic_DNA"/>
</dbReference>
<organism evidence="6 7">
    <name type="scientific">Desulfovibrio desulfuricans</name>
    <dbReference type="NCBI Taxonomy" id="876"/>
    <lineage>
        <taxon>Bacteria</taxon>
        <taxon>Pseudomonadati</taxon>
        <taxon>Thermodesulfobacteriota</taxon>
        <taxon>Desulfovibrionia</taxon>
        <taxon>Desulfovibrionales</taxon>
        <taxon>Desulfovibrionaceae</taxon>
        <taxon>Desulfovibrio</taxon>
    </lineage>
</organism>
<sequence length="315" mass="34524">MNKLPCLILRWSAVMELPSDTRSITLEHMRAFIAVAHFRSFQKAGEQLCRSQSAVTQSVKRLETHLNCTLVARGNGHTFGLTTAGQRLLPELEDILLRFDAVLRAARQPELRGRITVGIPPSFSTVELQAAVARLLALNPDLQSGIISAMSADIDRMLADGSLDVGLINQYRFDSSHAVEGIFEVLAQQPLHWASGGHIALAPTTPVPLATYSEGSPWRAATLEVLNVAGRSYDFAYVSASYESLCSSVLAGFGITALPDWDMDGRFVILDGTCGLPPLPQVRTVLKTAVYSPVLRQFCDFIMQLPFFKNLRPRA</sequence>
<gene>
    <name evidence="6" type="ORF">DDIC_11135</name>
</gene>
<dbReference type="PANTHER" id="PTHR30579:SF7">
    <property type="entry name" value="HTH-TYPE TRANSCRIPTIONAL REGULATOR LRHA-RELATED"/>
    <property type="match status" value="1"/>
</dbReference>
<dbReference type="PROSITE" id="PS50931">
    <property type="entry name" value="HTH_LYSR"/>
    <property type="match status" value="1"/>
</dbReference>
<keyword evidence="2" id="KW-0805">Transcription regulation</keyword>
<dbReference type="SUPFAM" id="SSF53850">
    <property type="entry name" value="Periplasmic binding protein-like II"/>
    <property type="match status" value="1"/>
</dbReference>
<keyword evidence="4" id="KW-0804">Transcription</keyword>
<dbReference type="InterPro" id="IPR000847">
    <property type="entry name" value="LysR_HTH_N"/>
</dbReference>
<dbReference type="GO" id="GO:0003677">
    <property type="term" value="F:DNA binding"/>
    <property type="evidence" value="ECO:0007669"/>
    <property type="project" value="UniProtKB-KW"/>
</dbReference>
<dbReference type="Pfam" id="PF03466">
    <property type="entry name" value="LysR_substrate"/>
    <property type="match status" value="1"/>
</dbReference>
<dbReference type="AlphaFoldDB" id="A0A4P7UJ04"/>
<dbReference type="SUPFAM" id="SSF46785">
    <property type="entry name" value="Winged helix' DNA-binding domain"/>
    <property type="match status" value="1"/>
</dbReference>
<protein>
    <submittedName>
        <fullName evidence="6">LysR family transcriptional regulator</fullName>
    </submittedName>
</protein>
<evidence type="ECO:0000256" key="1">
    <source>
        <dbReference type="ARBA" id="ARBA00009437"/>
    </source>
</evidence>
<proteinExistence type="inferred from homology"/>
<evidence type="ECO:0000256" key="4">
    <source>
        <dbReference type="ARBA" id="ARBA00023163"/>
    </source>
</evidence>
<dbReference type="InterPro" id="IPR005119">
    <property type="entry name" value="LysR_subst-bd"/>
</dbReference>
<dbReference type="Gene3D" id="1.10.10.10">
    <property type="entry name" value="Winged helix-like DNA-binding domain superfamily/Winged helix DNA-binding domain"/>
    <property type="match status" value="1"/>
</dbReference>
<evidence type="ECO:0000313" key="7">
    <source>
        <dbReference type="Proteomes" id="UP000297065"/>
    </source>
</evidence>
<evidence type="ECO:0000256" key="3">
    <source>
        <dbReference type="ARBA" id="ARBA00023125"/>
    </source>
</evidence>
<dbReference type="InterPro" id="IPR036390">
    <property type="entry name" value="WH_DNA-bd_sf"/>
</dbReference>
<dbReference type="Pfam" id="PF00126">
    <property type="entry name" value="HTH_1"/>
    <property type="match status" value="1"/>
</dbReference>
<dbReference type="PANTHER" id="PTHR30579">
    <property type="entry name" value="TRANSCRIPTIONAL REGULATOR"/>
    <property type="match status" value="1"/>
</dbReference>
<accession>A0A4P7UJ04</accession>
<name>A0A4P7UJ04_DESDE</name>
<dbReference type="GO" id="GO:0003700">
    <property type="term" value="F:DNA-binding transcription factor activity"/>
    <property type="evidence" value="ECO:0007669"/>
    <property type="project" value="InterPro"/>
</dbReference>
<keyword evidence="3" id="KW-0238">DNA-binding</keyword>
<evidence type="ECO:0000259" key="5">
    <source>
        <dbReference type="PROSITE" id="PS50931"/>
    </source>
</evidence>
<evidence type="ECO:0000256" key="2">
    <source>
        <dbReference type="ARBA" id="ARBA00023015"/>
    </source>
</evidence>
<comment type="similarity">
    <text evidence="1">Belongs to the LysR transcriptional regulatory family.</text>
</comment>
<dbReference type="OrthoDB" id="5317428at2"/>
<dbReference type="Gene3D" id="3.40.190.10">
    <property type="entry name" value="Periplasmic binding protein-like II"/>
    <property type="match status" value="2"/>
</dbReference>
<reference evidence="6 7" key="1">
    <citation type="submission" date="2019-02" db="EMBL/GenBank/DDBJ databases">
        <title>Complete Genome Sequence of Desulfovibrio desulfuricans IC1, a Sulfonate Utilizing Anaerobe.</title>
        <authorList>
            <person name="Day L.A."/>
            <person name="De Leon K.B."/>
            <person name="Wall J.D."/>
        </authorList>
    </citation>
    <scope>NUCLEOTIDE SEQUENCE [LARGE SCALE GENOMIC DNA]</scope>
    <source>
        <strain evidence="6 7">IC1</strain>
    </source>
</reference>
<dbReference type="InterPro" id="IPR036388">
    <property type="entry name" value="WH-like_DNA-bd_sf"/>
</dbReference>